<sequence length="474" mass="51559">MFKNQLQELAQRSCFNLPAYACIREGPDHAPRFKATVNFNGEIFESPNYCNTLRQAEHAAAEVALNTLSRRGPSQSLAARILDETSVCKNLLQETAQRAGVSLPVYTTIRSGPGHLPVFTCMVEVAGMSFTGEAAKTKKQAEKNAAMAAWSALRLFANQGNSTLLLPESEVSEEQEQNTIARALARAHGKEEKLALGPSKQQLQHVGRLQVQRTITGSPSRMRSISGVREPSAPMGAGGVKQYHPGKWLPTELSMEPVQSQSQSYLYNQPHSSMIVAGGLPYRSVTAYPGQVSTPSSVRYLSGLSREALAANRAAAGQASNASRVIPTQLRSVPMTNRKDKHEVSIPMKEHQQDEDEWLHGGSVKFSAAEGDIQETSRAHLASSSNTPFNTTMWSHTSDPWWNYRSSQPSSFMSGHLLPTGASLAPPVRVRSVTAVCAAPPRASLHQVESEQGVSNDPIGDKDKTCEVFSQLRL</sequence>
<dbReference type="Proteomes" id="UP001162992">
    <property type="component" value="Chromosome 8"/>
</dbReference>
<proteinExistence type="predicted"/>
<accession>A0ACC2CZP5</accession>
<organism evidence="1 2">
    <name type="scientific">Diphasiastrum complanatum</name>
    <name type="common">Issler's clubmoss</name>
    <name type="synonym">Lycopodium complanatum</name>
    <dbReference type="NCBI Taxonomy" id="34168"/>
    <lineage>
        <taxon>Eukaryota</taxon>
        <taxon>Viridiplantae</taxon>
        <taxon>Streptophyta</taxon>
        <taxon>Embryophyta</taxon>
        <taxon>Tracheophyta</taxon>
        <taxon>Lycopodiopsida</taxon>
        <taxon>Lycopodiales</taxon>
        <taxon>Lycopodiaceae</taxon>
        <taxon>Lycopodioideae</taxon>
        <taxon>Diphasiastrum</taxon>
    </lineage>
</organism>
<evidence type="ECO:0000313" key="2">
    <source>
        <dbReference type="Proteomes" id="UP001162992"/>
    </source>
</evidence>
<protein>
    <submittedName>
        <fullName evidence="1">Uncharacterized protein</fullName>
    </submittedName>
</protein>
<comment type="caution">
    <text evidence="1">The sequence shown here is derived from an EMBL/GenBank/DDBJ whole genome shotgun (WGS) entry which is preliminary data.</text>
</comment>
<gene>
    <name evidence="1" type="ORF">O6H91_08G087100</name>
</gene>
<dbReference type="EMBL" id="CM055099">
    <property type="protein sequence ID" value="KAJ7547462.1"/>
    <property type="molecule type" value="Genomic_DNA"/>
</dbReference>
<evidence type="ECO:0000313" key="1">
    <source>
        <dbReference type="EMBL" id="KAJ7547462.1"/>
    </source>
</evidence>
<reference evidence="2" key="1">
    <citation type="journal article" date="2024" name="Proc. Natl. Acad. Sci. U.S.A.">
        <title>Extraordinary preservation of gene collinearity over three hundred million years revealed in homosporous lycophytes.</title>
        <authorList>
            <person name="Li C."/>
            <person name="Wickell D."/>
            <person name="Kuo L.Y."/>
            <person name="Chen X."/>
            <person name="Nie B."/>
            <person name="Liao X."/>
            <person name="Peng D."/>
            <person name="Ji J."/>
            <person name="Jenkins J."/>
            <person name="Williams M."/>
            <person name="Shu S."/>
            <person name="Plott C."/>
            <person name="Barry K."/>
            <person name="Rajasekar S."/>
            <person name="Grimwood J."/>
            <person name="Han X."/>
            <person name="Sun S."/>
            <person name="Hou Z."/>
            <person name="He W."/>
            <person name="Dai G."/>
            <person name="Sun C."/>
            <person name="Schmutz J."/>
            <person name="Leebens-Mack J.H."/>
            <person name="Li F.W."/>
            <person name="Wang L."/>
        </authorList>
    </citation>
    <scope>NUCLEOTIDE SEQUENCE [LARGE SCALE GENOMIC DNA]</scope>
    <source>
        <strain evidence="2">cv. PW_Plant_1</strain>
    </source>
</reference>
<keyword evidence="2" id="KW-1185">Reference proteome</keyword>
<name>A0ACC2CZP5_DIPCM</name>